<dbReference type="RefSeq" id="WP_137095256.1">
    <property type="nucleotide sequence ID" value="NZ_SWMS01000006.1"/>
</dbReference>
<evidence type="ECO:0000313" key="9">
    <source>
        <dbReference type="Proteomes" id="UP000309992"/>
    </source>
</evidence>
<evidence type="ECO:0000313" key="8">
    <source>
        <dbReference type="EMBL" id="TKG71134.1"/>
    </source>
</evidence>
<reference evidence="8 9" key="1">
    <citation type="journal article" date="2015" name="Antonie Van Leeuwenhoek">
        <title>Prauserella endophytica sp. nov., an endophytic actinobacterium isolated from Tamarix taklamakanensis.</title>
        <authorList>
            <person name="Liu J.M."/>
            <person name="Habden X."/>
            <person name="Guo L."/>
            <person name="Tuo L."/>
            <person name="Jiang Z.K."/>
            <person name="Liu S.W."/>
            <person name="Liu X.F."/>
            <person name="Chen L."/>
            <person name="Li R.F."/>
            <person name="Zhang Y.Q."/>
            <person name="Sun C.H."/>
        </authorList>
    </citation>
    <scope>NUCLEOTIDE SEQUENCE [LARGE SCALE GENOMIC DNA]</scope>
    <source>
        <strain evidence="8 9">CGMCC 4.7182</strain>
    </source>
</reference>
<feature type="transmembrane region" description="Helical" evidence="6">
    <location>
        <begin position="222"/>
        <end position="244"/>
    </location>
</feature>
<dbReference type="PROSITE" id="PS50850">
    <property type="entry name" value="MFS"/>
    <property type="match status" value="1"/>
</dbReference>
<accession>A0ABY2S5H7</accession>
<evidence type="ECO:0000256" key="2">
    <source>
        <dbReference type="ARBA" id="ARBA00022448"/>
    </source>
</evidence>
<dbReference type="Pfam" id="PF07690">
    <property type="entry name" value="MFS_1"/>
    <property type="match status" value="2"/>
</dbReference>
<feature type="transmembrane region" description="Helical" evidence="6">
    <location>
        <begin position="135"/>
        <end position="154"/>
    </location>
</feature>
<feature type="transmembrane region" description="Helical" evidence="6">
    <location>
        <begin position="420"/>
        <end position="440"/>
    </location>
</feature>
<dbReference type="InterPro" id="IPR020846">
    <property type="entry name" value="MFS_dom"/>
</dbReference>
<dbReference type="PANTHER" id="PTHR42718:SF9">
    <property type="entry name" value="MAJOR FACILITATOR SUPERFAMILY MULTIDRUG TRANSPORTER MFSC"/>
    <property type="match status" value="1"/>
</dbReference>
<keyword evidence="9" id="KW-1185">Reference proteome</keyword>
<dbReference type="Proteomes" id="UP000309992">
    <property type="component" value="Unassembled WGS sequence"/>
</dbReference>
<dbReference type="InterPro" id="IPR036259">
    <property type="entry name" value="MFS_trans_sf"/>
</dbReference>
<dbReference type="EMBL" id="SWMS01000006">
    <property type="protein sequence ID" value="TKG71134.1"/>
    <property type="molecule type" value="Genomic_DNA"/>
</dbReference>
<dbReference type="SUPFAM" id="SSF103473">
    <property type="entry name" value="MFS general substrate transporter"/>
    <property type="match status" value="1"/>
</dbReference>
<keyword evidence="4 6" id="KW-1133">Transmembrane helix</keyword>
<feature type="transmembrane region" description="Helical" evidence="6">
    <location>
        <begin position="356"/>
        <end position="378"/>
    </location>
</feature>
<dbReference type="PANTHER" id="PTHR42718">
    <property type="entry name" value="MAJOR FACILITATOR SUPERFAMILY MULTIDRUG TRANSPORTER MFSC"/>
    <property type="match status" value="1"/>
</dbReference>
<comment type="subcellular location">
    <subcellularLocation>
        <location evidence="1">Cell membrane</location>
        <topology evidence="1">Multi-pass membrane protein</topology>
    </subcellularLocation>
</comment>
<feature type="domain" description="Major facilitator superfamily (MFS) profile" evidence="7">
    <location>
        <begin position="11"/>
        <end position="445"/>
    </location>
</feature>
<feature type="transmembrane region" description="Helical" evidence="6">
    <location>
        <begin position="197"/>
        <end position="216"/>
    </location>
</feature>
<evidence type="ECO:0000256" key="1">
    <source>
        <dbReference type="ARBA" id="ARBA00004651"/>
    </source>
</evidence>
<keyword evidence="3 6" id="KW-0812">Transmembrane</keyword>
<dbReference type="Gene3D" id="1.20.1720.10">
    <property type="entry name" value="Multidrug resistance protein D"/>
    <property type="match status" value="1"/>
</dbReference>
<sequence length="446" mass="44865">MGEVRTPGARVLCTLLAVTLLGTVCNNVLNVPLREISLDLGVPLPAGVLAVSSFALVLAVTMPLVGWVGDRVGRTRTLLVAQVLMACSMAGAALAPSLPVLAVCRGLQGLACAAAPPCVMGLLASLYGPRRRNRVMGAWAAANGVGQALGPPLGGLVAESLGWREIFWVLTPVSVLLVAALAWLVPAEPARPARLHWPGTITFTLGTALLMAAAALAPGATIPLPVLAGLAAAGTGLLTAYALLSRNVADPFIPPRLITETRFLRSGFAACAQMFCLGATLVAMPLYATGSLGLRTAMAGLLVFALPLTMAVLAGVVGVLSERTRPRWVLRAGLALLVVAEMAIGCYVGARGQSLAAVAALLAAIGCGVALVQTPAAAGATRSAAGSAGAALGLFNTLRFGGAALGVAWVGLMYPVVSPPVLFGGCAVFALAGLAVSFAGRNPAPG</sequence>
<feature type="transmembrane region" description="Helical" evidence="6">
    <location>
        <begin position="328"/>
        <end position="350"/>
    </location>
</feature>
<dbReference type="PRINTS" id="PR01036">
    <property type="entry name" value="TCRTETB"/>
</dbReference>
<name>A0ABY2S5H7_9PSEU</name>
<proteinExistence type="predicted"/>
<keyword evidence="2" id="KW-0813">Transport</keyword>
<keyword evidence="5 6" id="KW-0472">Membrane</keyword>
<evidence type="ECO:0000256" key="4">
    <source>
        <dbReference type="ARBA" id="ARBA00022989"/>
    </source>
</evidence>
<feature type="transmembrane region" description="Helical" evidence="6">
    <location>
        <begin position="264"/>
        <end position="287"/>
    </location>
</feature>
<dbReference type="InterPro" id="IPR011701">
    <property type="entry name" value="MFS"/>
</dbReference>
<evidence type="ECO:0000259" key="7">
    <source>
        <dbReference type="PROSITE" id="PS50850"/>
    </source>
</evidence>
<feature type="transmembrane region" description="Helical" evidence="6">
    <location>
        <begin position="299"/>
        <end position="321"/>
    </location>
</feature>
<evidence type="ECO:0000256" key="5">
    <source>
        <dbReference type="ARBA" id="ARBA00023136"/>
    </source>
</evidence>
<feature type="transmembrane region" description="Helical" evidence="6">
    <location>
        <begin position="390"/>
        <end position="414"/>
    </location>
</feature>
<evidence type="ECO:0000256" key="6">
    <source>
        <dbReference type="SAM" id="Phobius"/>
    </source>
</evidence>
<gene>
    <name evidence="8" type="ORF">FCN18_13540</name>
</gene>
<evidence type="ECO:0000256" key="3">
    <source>
        <dbReference type="ARBA" id="ARBA00022692"/>
    </source>
</evidence>
<feature type="transmembrane region" description="Helical" evidence="6">
    <location>
        <begin position="77"/>
        <end position="95"/>
    </location>
</feature>
<organism evidence="8 9">
    <name type="scientific">Prauserella endophytica</name>
    <dbReference type="NCBI Taxonomy" id="1592324"/>
    <lineage>
        <taxon>Bacteria</taxon>
        <taxon>Bacillati</taxon>
        <taxon>Actinomycetota</taxon>
        <taxon>Actinomycetes</taxon>
        <taxon>Pseudonocardiales</taxon>
        <taxon>Pseudonocardiaceae</taxon>
        <taxon>Prauserella</taxon>
        <taxon>Prauserella coralliicola group</taxon>
    </lineage>
</organism>
<feature type="transmembrane region" description="Helical" evidence="6">
    <location>
        <begin position="166"/>
        <end position="185"/>
    </location>
</feature>
<feature type="transmembrane region" description="Helical" evidence="6">
    <location>
        <begin position="42"/>
        <end position="65"/>
    </location>
</feature>
<dbReference type="Gene3D" id="1.20.1250.20">
    <property type="entry name" value="MFS general substrate transporter like domains"/>
    <property type="match status" value="1"/>
</dbReference>
<comment type="caution">
    <text evidence="8">The sequence shown here is derived from an EMBL/GenBank/DDBJ whole genome shotgun (WGS) entry which is preliminary data.</text>
</comment>
<feature type="transmembrane region" description="Helical" evidence="6">
    <location>
        <begin position="107"/>
        <end position="128"/>
    </location>
</feature>
<protein>
    <submittedName>
        <fullName evidence="8">MFS transporter</fullName>
    </submittedName>
</protein>